<organism evidence="1 2">
    <name type="scientific">Castor canadensis</name>
    <name type="common">American beaver</name>
    <dbReference type="NCBI Taxonomy" id="51338"/>
    <lineage>
        <taxon>Eukaryota</taxon>
        <taxon>Metazoa</taxon>
        <taxon>Chordata</taxon>
        <taxon>Craniata</taxon>
        <taxon>Vertebrata</taxon>
        <taxon>Euteleostomi</taxon>
        <taxon>Mammalia</taxon>
        <taxon>Eutheria</taxon>
        <taxon>Euarchontoglires</taxon>
        <taxon>Glires</taxon>
        <taxon>Rodentia</taxon>
        <taxon>Castorimorpha</taxon>
        <taxon>Castoridae</taxon>
        <taxon>Castor</taxon>
    </lineage>
</organism>
<keyword evidence="1" id="KW-1185">Reference proteome</keyword>
<reference evidence="2" key="1">
    <citation type="submission" date="2025-08" db="UniProtKB">
        <authorList>
            <consortium name="RefSeq"/>
        </authorList>
    </citation>
    <scope>IDENTIFICATION</scope>
</reference>
<evidence type="ECO:0000313" key="1">
    <source>
        <dbReference type="Proteomes" id="UP001732720"/>
    </source>
</evidence>
<proteinExistence type="predicted"/>
<protein>
    <submittedName>
        <fullName evidence="2">Protein FAM240C</fullName>
    </submittedName>
</protein>
<evidence type="ECO:0000313" key="2">
    <source>
        <dbReference type="RefSeq" id="XP_073925674.1"/>
    </source>
</evidence>
<dbReference type="RefSeq" id="XP_073925674.1">
    <property type="nucleotide sequence ID" value="XM_074069573.1"/>
</dbReference>
<gene>
    <name evidence="2" type="primary">Fam240c</name>
</gene>
<name>A0AC58M8E3_CASCN</name>
<accession>A0AC58M8E3</accession>
<dbReference type="Proteomes" id="UP001732720">
    <property type="component" value="Chromosome 4"/>
</dbReference>
<sequence>MSNTWKNPGRVAYDTGRIKMFWEKKIAHHEKQEQSEDLRVRGSALNRLRVEWAQRLEVRRMLQSPLDVPTQSSLLPMEPVHTHDKTAA</sequence>